<evidence type="ECO:0000256" key="2">
    <source>
        <dbReference type="SAM" id="SignalP"/>
    </source>
</evidence>
<accession>A0A3N2PUS1</accession>
<dbReference type="AlphaFoldDB" id="A0A3N2PUS1"/>
<name>A0A3N2PUS1_SODAK</name>
<organism evidence="3 4">
    <name type="scientific">Sodiomyces alkalinus (strain CBS 110278 / VKM F-3762 / F11)</name>
    <name type="common">Alkaliphilic filamentous fungus</name>
    <dbReference type="NCBI Taxonomy" id="1314773"/>
    <lineage>
        <taxon>Eukaryota</taxon>
        <taxon>Fungi</taxon>
        <taxon>Dikarya</taxon>
        <taxon>Ascomycota</taxon>
        <taxon>Pezizomycotina</taxon>
        <taxon>Sordariomycetes</taxon>
        <taxon>Hypocreomycetidae</taxon>
        <taxon>Glomerellales</taxon>
        <taxon>Plectosphaerellaceae</taxon>
        <taxon>Sodiomyces</taxon>
    </lineage>
</organism>
<proteinExistence type="predicted"/>
<protein>
    <recommendedName>
        <fullName evidence="5">Secreted protein</fullName>
    </recommendedName>
</protein>
<keyword evidence="4" id="KW-1185">Reference proteome</keyword>
<feature type="region of interest" description="Disordered" evidence="1">
    <location>
        <begin position="39"/>
        <end position="58"/>
    </location>
</feature>
<evidence type="ECO:0000313" key="3">
    <source>
        <dbReference type="EMBL" id="ROT38257.1"/>
    </source>
</evidence>
<dbReference type="GeneID" id="39575565"/>
<evidence type="ECO:0008006" key="5">
    <source>
        <dbReference type="Google" id="ProtNLM"/>
    </source>
</evidence>
<feature type="chain" id="PRO_5018331376" description="Secreted protein" evidence="2">
    <location>
        <begin position="20"/>
        <end position="162"/>
    </location>
</feature>
<dbReference type="Proteomes" id="UP000272025">
    <property type="component" value="Unassembled WGS sequence"/>
</dbReference>
<sequence length="162" mass="18518">MLLLLICGPTLFLSSQVSTFITIAPIPGAEHRRNTEYGYNAQKVQRGRKIKRNPTSETLYHPSDRLRFPNSKLEKKEKKKSTAHRHSIRSQRNYRETTLFIFVASRLGLPQQEFGILRWKLSANYSLPPDPGPRSVPFFVLFPLPSSSLQPDNYSSSLDITS</sequence>
<reference evidence="3 4" key="1">
    <citation type="journal article" date="2018" name="Mol. Ecol.">
        <title>The obligate alkalophilic soda-lake fungus Sodiomyces alkalinus has shifted to a protein diet.</title>
        <authorList>
            <person name="Grum-Grzhimaylo A.A."/>
            <person name="Falkoski D.L."/>
            <person name="van den Heuvel J."/>
            <person name="Valero-Jimenez C.A."/>
            <person name="Min B."/>
            <person name="Choi I.G."/>
            <person name="Lipzen A."/>
            <person name="Daum C.G."/>
            <person name="Aanen D.K."/>
            <person name="Tsang A."/>
            <person name="Henrissat B."/>
            <person name="Bilanenko E.N."/>
            <person name="de Vries R.P."/>
            <person name="van Kan J.A.L."/>
            <person name="Grigoriev I.V."/>
            <person name="Debets A.J.M."/>
        </authorList>
    </citation>
    <scope>NUCLEOTIDE SEQUENCE [LARGE SCALE GENOMIC DNA]</scope>
    <source>
        <strain evidence="3 4">F11</strain>
    </source>
</reference>
<evidence type="ECO:0000313" key="4">
    <source>
        <dbReference type="Proteomes" id="UP000272025"/>
    </source>
</evidence>
<evidence type="ECO:0000256" key="1">
    <source>
        <dbReference type="SAM" id="MobiDB-lite"/>
    </source>
</evidence>
<gene>
    <name evidence="3" type="ORF">SODALDRAFT_184952</name>
</gene>
<dbReference type="EMBL" id="ML119056">
    <property type="protein sequence ID" value="ROT38257.1"/>
    <property type="molecule type" value="Genomic_DNA"/>
</dbReference>
<feature type="signal peptide" evidence="2">
    <location>
        <begin position="1"/>
        <end position="19"/>
    </location>
</feature>
<dbReference type="RefSeq" id="XP_028466063.1">
    <property type="nucleotide sequence ID" value="XM_028607087.1"/>
</dbReference>
<keyword evidence="2" id="KW-0732">Signal</keyword>